<organism evidence="2 3">
    <name type="scientific">Megasphaera paucivorans</name>
    <dbReference type="NCBI Taxonomy" id="349095"/>
    <lineage>
        <taxon>Bacteria</taxon>
        <taxon>Bacillati</taxon>
        <taxon>Bacillota</taxon>
        <taxon>Negativicutes</taxon>
        <taxon>Veillonellales</taxon>
        <taxon>Veillonellaceae</taxon>
        <taxon>Megasphaera</taxon>
    </lineage>
</organism>
<proteinExistence type="predicted"/>
<dbReference type="STRING" id="349095.SAMN05660299_01185"/>
<keyword evidence="1" id="KW-0472">Membrane</keyword>
<dbReference type="AlphaFoldDB" id="A0A1G9UH59"/>
<reference evidence="2 3" key="1">
    <citation type="submission" date="2016-10" db="EMBL/GenBank/DDBJ databases">
        <authorList>
            <person name="de Groot N.N."/>
        </authorList>
    </citation>
    <scope>NUCLEOTIDE SEQUENCE [LARGE SCALE GENOMIC DNA]</scope>
    <source>
        <strain evidence="2 3">DSM 16981</strain>
    </source>
</reference>
<name>A0A1G9UH59_9FIRM</name>
<protein>
    <submittedName>
        <fullName evidence="2">Uncharacterized protein</fullName>
    </submittedName>
</protein>
<dbReference type="Proteomes" id="UP000199309">
    <property type="component" value="Unassembled WGS sequence"/>
</dbReference>
<keyword evidence="1" id="KW-0812">Transmembrane</keyword>
<evidence type="ECO:0000256" key="1">
    <source>
        <dbReference type="SAM" id="Phobius"/>
    </source>
</evidence>
<evidence type="ECO:0000313" key="3">
    <source>
        <dbReference type="Proteomes" id="UP000199309"/>
    </source>
</evidence>
<keyword evidence="1" id="KW-1133">Transmembrane helix</keyword>
<keyword evidence="3" id="KW-1185">Reference proteome</keyword>
<accession>A0A1G9UH59</accession>
<gene>
    <name evidence="2" type="ORF">SAMN05660299_01185</name>
</gene>
<sequence>MLNKKNGYILSDCLIAAVLGMILFLPALSLLSETLTTYRTARGIQTMAMYGRLGMEETRSLKDGGHFFEKSFKQSGNIYDVKWYCRIIDNNYCLHEIWVRCPNEQEYCFKRLERRKNTN</sequence>
<feature type="transmembrane region" description="Helical" evidence="1">
    <location>
        <begin position="7"/>
        <end position="31"/>
    </location>
</feature>
<evidence type="ECO:0000313" key="2">
    <source>
        <dbReference type="EMBL" id="SDM59262.1"/>
    </source>
</evidence>
<dbReference type="EMBL" id="FNHQ01000009">
    <property type="protein sequence ID" value="SDM59262.1"/>
    <property type="molecule type" value="Genomic_DNA"/>
</dbReference>